<proteinExistence type="inferred from homology"/>
<dbReference type="InterPro" id="IPR001251">
    <property type="entry name" value="CRAL-TRIO_dom"/>
</dbReference>
<dbReference type="Pfam" id="PF23289">
    <property type="entry name" value="Spectrin_5"/>
    <property type="match status" value="1"/>
</dbReference>
<dbReference type="SUPFAM" id="SSF50729">
    <property type="entry name" value="PH domain-like"/>
    <property type="match status" value="1"/>
</dbReference>
<keyword evidence="7" id="KW-1185">Reference proteome</keyword>
<sequence>MKSFRIPVETRIVAGSSSCANPFFDGGIMADAVGTSEAPPNPPKSLWDSGLGRSLQPSCYGSLVASTSSCSSAFEFSQRMQKSESGCGFAEAPKFQYDVADDLRSLKERLRCAALFDSTVSAAASEMQSVLERSANANYGTGWMLAEEMSEASSDDDSWDGYMEVGDKRLKVREMADVLASRFAFISVTVPEALMLEVGFLCLVLFPPRFLSAITEGLRTHEGYSIVTFPDSHCQVSFDDYHLLITYLLKVPPLEETHKGYVLIIDRRMDKWSSVRTLFQFITSFFPDPLRVVFLLKPEGVLQRALEVGYRSFVDNFKYKVIVCQNSLELRHFVAADRLTMDVGGLLKYNHLEWVQHRMDIERMKSSAAVIAESLSEFGRCLKETELPNDVETTERILEVQTAEHDAIKEDFRISIRKGLSLLRQVRQFETKPEHEQLSPTRLHNVTAIERMLVQLEDTERSFDVFWTKHLHKLTQCLQLRRFEDSFRKLQTDFTRHLLYLEEHREVGDGVERVEALTESHREYTAAAMEDVAAARALKDAGDELLSTKDTEIAGSLVPKCSELGRMADALASALDRRAQVLRLSENMHRQIAEANQWCKRGVDLLSATPFEMNQSTASSALSRIEGFIADGDSLQLDALKGKSDANNLILLTTTETSTLLAQVAERIDDIRRMSAARRDALQKFALQEKEKPVQVVSPEKTQVERGKGERSEGNFPGATTSVRKRHFWSLVPPLAPRRVRRRAVPPARLSRATRSFFSLDVVAMVAVVGRILPMGPRKPKQDVPGVRASSNLIIKRRLRSALAAAMTRNSHAASGSQNSASSQPATIASSFGAEMKRRLPRLLSFRSSKRRPLLAADGELQKGRQGDVAEEEDFGAPLIRFRSMRLPLSVVSSNEAVDKKPSPRSVDTSPSKSSPGSSARHLVDVALVHGHRSASALCSSASSGEVASTACSRSHSVSSPIDSPSNERASTIANFVLAELLTTEQTYVRELQSLVEYYVNPFEAPENQHLISPAIRGRSDLVFGNLRELYEFHNKFLLKEIVKSSDCVLDICHCLVSQRNRFLGLYLPYCQNKSVSEVLRREHVDGTKFFLECQKRAGHPLPLSAYLLKPIQRITKYQLLLKELAAHCSEDIRRDVQSSLDSMLHLLSTLNGAMNQLHISGYAGDLSLLGPLRLQTECEVYAFKKKTHRLNKAQRRHLFLFEGGILFCKQRTQPVPYAPEYYEHKISIVMRNLGFAECSKACPDRFEIWDVNKTDGYAVFALDERARQKWIQKLSRMTARLPVPLAAQGPPERNRPQSWTSTVSSDSNTSRSSIDEFAPSSTSIQTFTTTSSKTDANGNDRADEKGSALDGDSEDLADRLDNNSAHVTTIQIPLSKSLQNCEIADSLEASAIEAVNQPSQLLAQ</sequence>
<dbReference type="PROSITE" id="PS50003">
    <property type="entry name" value="PH_DOMAIN"/>
    <property type="match status" value="1"/>
</dbReference>
<dbReference type="EMBL" id="JAUCMV010000004">
    <property type="protein sequence ID" value="KAK0404502.1"/>
    <property type="molecule type" value="Genomic_DNA"/>
</dbReference>
<protein>
    <recommendedName>
        <fullName evidence="8">DH domain-containing protein</fullName>
    </recommendedName>
</protein>
<dbReference type="Gene3D" id="1.20.900.10">
    <property type="entry name" value="Dbl homology (DH) domain"/>
    <property type="match status" value="1"/>
</dbReference>
<evidence type="ECO:0008006" key="8">
    <source>
        <dbReference type="Google" id="ProtNLM"/>
    </source>
</evidence>
<dbReference type="PANTHER" id="PTHR22826:SF211">
    <property type="entry name" value="LD43457P"/>
    <property type="match status" value="1"/>
</dbReference>
<dbReference type="Gene3D" id="2.30.29.30">
    <property type="entry name" value="Pleckstrin-homology domain (PH domain)/Phosphotyrosine-binding domain (PTB)"/>
    <property type="match status" value="1"/>
</dbReference>
<dbReference type="Proteomes" id="UP001175271">
    <property type="component" value="Unassembled WGS sequence"/>
</dbReference>
<keyword evidence="1" id="KW-0344">Guanine-nucleotide releasing factor</keyword>
<evidence type="ECO:0000259" key="5">
    <source>
        <dbReference type="PROSITE" id="PS50010"/>
    </source>
</evidence>
<name>A0AA39HH56_9BILA</name>
<feature type="region of interest" description="Disordered" evidence="3">
    <location>
        <begin position="894"/>
        <end position="920"/>
    </location>
</feature>
<dbReference type="PROSITE" id="PS50010">
    <property type="entry name" value="DH_2"/>
    <property type="match status" value="1"/>
</dbReference>
<evidence type="ECO:0000256" key="3">
    <source>
        <dbReference type="SAM" id="MobiDB-lite"/>
    </source>
</evidence>
<dbReference type="PANTHER" id="PTHR22826">
    <property type="entry name" value="RHO GUANINE EXCHANGE FACTOR-RELATED"/>
    <property type="match status" value="1"/>
</dbReference>
<dbReference type="SUPFAM" id="SSF48065">
    <property type="entry name" value="DBL homology domain (DH-domain)"/>
    <property type="match status" value="1"/>
</dbReference>
<dbReference type="SUPFAM" id="SSF46966">
    <property type="entry name" value="Spectrin repeat"/>
    <property type="match status" value="1"/>
</dbReference>
<evidence type="ECO:0000313" key="7">
    <source>
        <dbReference type="Proteomes" id="UP001175271"/>
    </source>
</evidence>
<feature type="region of interest" description="Disordered" evidence="3">
    <location>
        <begin position="806"/>
        <end position="826"/>
    </location>
</feature>
<dbReference type="Pfam" id="PF13716">
    <property type="entry name" value="CRAL_TRIO_2"/>
    <property type="match status" value="1"/>
</dbReference>
<dbReference type="GO" id="GO:0005085">
    <property type="term" value="F:guanyl-nucleotide exchange factor activity"/>
    <property type="evidence" value="ECO:0007669"/>
    <property type="project" value="UniProtKB-KW"/>
</dbReference>
<dbReference type="SMART" id="SM00233">
    <property type="entry name" value="PH"/>
    <property type="match status" value="1"/>
</dbReference>
<feature type="compositionally biased region" description="Low complexity" evidence="3">
    <location>
        <begin position="1321"/>
        <end position="1335"/>
    </location>
</feature>
<feature type="compositionally biased region" description="Low complexity" evidence="3">
    <location>
        <begin position="904"/>
        <end position="919"/>
    </location>
</feature>
<feature type="compositionally biased region" description="Basic and acidic residues" evidence="3">
    <location>
        <begin position="1339"/>
        <end position="1348"/>
    </location>
</feature>
<dbReference type="Pfam" id="PF22697">
    <property type="entry name" value="SOS1_NGEF_PH"/>
    <property type="match status" value="1"/>
</dbReference>
<comment type="caution">
    <text evidence="6">The sequence shown here is derived from an EMBL/GenBank/DDBJ whole genome shotgun (WGS) entry which is preliminary data.</text>
</comment>
<evidence type="ECO:0000256" key="2">
    <source>
        <dbReference type="ARBA" id="ARBA00049987"/>
    </source>
</evidence>
<feature type="region of interest" description="Disordered" evidence="3">
    <location>
        <begin position="693"/>
        <end position="719"/>
    </location>
</feature>
<comment type="similarity">
    <text evidence="2">Belongs to the MCF2 family.</text>
</comment>
<feature type="compositionally biased region" description="Basic and acidic residues" evidence="3">
    <location>
        <begin position="702"/>
        <end position="713"/>
    </location>
</feature>
<feature type="compositionally biased region" description="Low complexity" evidence="3">
    <location>
        <begin position="1299"/>
        <end position="1313"/>
    </location>
</feature>
<dbReference type="InterPro" id="IPR056466">
    <property type="entry name" value="Spectrin_DBS"/>
</dbReference>
<dbReference type="Gene3D" id="1.20.58.60">
    <property type="match status" value="1"/>
</dbReference>
<feature type="domain" description="DH" evidence="5">
    <location>
        <begin position="973"/>
        <end position="1154"/>
    </location>
</feature>
<feature type="region of interest" description="Disordered" evidence="3">
    <location>
        <begin position="1283"/>
        <end position="1358"/>
    </location>
</feature>
<evidence type="ECO:0000259" key="4">
    <source>
        <dbReference type="PROSITE" id="PS50003"/>
    </source>
</evidence>
<reference evidence="6" key="1">
    <citation type="submission" date="2023-06" db="EMBL/GenBank/DDBJ databases">
        <title>Genomic analysis of the entomopathogenic nematode Steinernema hermaphroditum.</title>
        <authorList>
            <person name="Schwarz E.M."/>
            <person name="Heppert J.K."/>
            <person name="Baniya A."/>
            <person name="Schwartz H.T."/>
            <person name="Tan C.-H."/>
            <person name="Antoshechkin I."/>
            <person name="Sternberg P.W."/>
            <person name="Goodrich-Blair H."/>
            <person name="Dillman A.R."/>
        </authorList>
    </citation>
    <scope>NUCLEOTIDE SEQUENCE</scope>
    <source>
        <strain evidence="6">PS9179</strain>
        <tissue evidence="6">Whole animal</tissue>
    </source>
</reference>
<organism evidence="6 7">
    <name type="scientific">Steinernema hermaphroditum</name>
    <dbReference type="NCBI Taxonomy" id="289476"/>
    <lineage>
        <taxon>Eukaryota</taxon>
        <taxon>Metazoa</taxon>
        <taxon>Ecdysozoa</taxon>
        <taxon>Nematoda</taxon>
        <taxon>Chromadorea</taxon>
        <taxon>Rhabditida</taxon>
        <taxon>Tylenchina</taxon>
        <taxon>Panagrolaimomorpha</taxon>
        <taxon>Strongyloidoidea</taxon>
        <taxon>Steinernematidae</taxon>
        <taxon>Steinernema</taxon>
    </lineage>
</organism>
<gene>
    <name evidence="6" type="ORF">QR680_017481</name>
</gene>
<dbReference type="InterPro" id="IPR001849">
    <property type="entry name" value="PH_domain"/>
</dbReference>
<accession>A0AA39HH56</accession>
<dbReference type="Pfam" id="PF00621">
    <property type="entry name" value="RhoGEF"/>
    <property type="match status" value="1"/>
</dbReference>
<feature type="domain" description="PH" evidence="4">
    <location>
        <begin position="1166"/>
        <end position="1280"/>
    </location>
</feature>
<dbReference type="SMART" id="SM00325">
    <property type="entry name" value="RhoGEF"/>
    <property type="match status" value="1"/>
</dbReference>
<dbReference type="InterPro" id="IPR000219">
    <property type="entry name" value="DH_dom"/>
</dbReference>
<evidence type="ECO:0000256" key="1">
    <source>
        <dbReference type="ARBA" id="ARBA00022658"/>
    </source>
</evidence>
<feature type="compositionally biased region" description="Low complexity" evidence="3">
    <location>
        <begin position="810"/>
        <end position="826"/>
    </location>
</feature>
<dbReference type="InterPro" id="IPR055251">
    <property type="entry name" value="SOS1_NGEF_PH"/>
</dbReference>
<dbReference type="CDD" id="cd00160">
    <property type="entry name" value="RhoGEF"/>
    <property type="match status" value="1"/>
</dbReference>
<dbReference type="InterPro" id="IPR011993">
    <property type="entry name" value="PH-like_dom_sf"/>
</dbReference>
<dbReference type="GO" id="GO:0005737">
    <property type="term" value="C:cytoplasm"/>
    <property type="evidence" value="ECO:0007669"/>
    <property type="project" value="TreeGrafter"/>
</dbReference>
<dbReference type="InterPro" id="IPR035899">
    <property type="entry name" value="DBL_dom_sf"/>
</dbReference>
<dbReference type="InterPro" id="IPR051336">
    <property type="entry name" value="RhoGEF_Guanine_NuclExch_SF"/>
</dbReference>
<evidence type="ECO:0000313" key="6">
    <source>
        <dbReference type="EMBL" id="KAK0404502.1"/>
    </source>
</evidence>